<proteinExistence type="predicted"/>
<evidence type="ECO:0000313" key="7">
    <source>
        <dbReference type="Proteomes" id="UP001153636"/>
    </source>
</evidence>
<accession>A0A9P0CRB7</accession>
<sequence>MDTFKKEQFTTDSKEPLKLLQENSTRWNSSFYMIKRINKASEALNRSLLQLNKAPSPLSLKECTTLKKIETVLSCFEEATIKIQGNNYTTISLIIPLTFGIFTYLTKKLLDLTTEDVRKLCLNLLESVKTRLFLYETRSVTRLATILDPRFKKEGFRSSDNANEASSLLGQEMLGILKKKEMKTKHLRLKMKIQYPNANESLLNLNSLDF</sequence>
<keyword evidence="3" id="KW-0863">Zinc-finger</keyword>
<evidence type="ECO:0000256" key="2">
    <source>
        <dbReference type="ARBA" id="ARBA00022723"/>
    </source>
</evidence>
<evidence type="ECO:0000256" key="3">
    <source>
        <dbReference type="ARBA" id="ARBA00022771"/>
    </source>
</evidence>
<dbReference type="AlphaFoldDB" id="A0A9P0CRB7"/>
<evidence type="ECO:0000256" key="1">
    <source>
        <dbReference type="ARBA" id="ARBA00004123"/>
    </source>
</evidence>
<comment type="subcellular location">
    <subcellularLocation>
        <location evidence="1">Nucleus</location>
    </subcellularLocation>
</comment>
<evidence type="ECO:0000256" key="4">
    <source>
        <dbReference type="ARBA" id="ARBA00022833"/>
    </source>
</evidence>
<dbReference type="PANTHER" id="PTHR46481:SF10">
    <property type="entry name" value="ZINC FINGER BED DOMAIN-CONTAINING PROTEIN 39"/>
    <property type="match status" value="1"/>
</dbReference>
<dbReference type="GO" id="GO:0005634">
    <property type="term" value="C:nucleus"/>
    <property type="evidence" value="ECO:0007669"/>
    <property type="project" value="UniProtKB-SubCell"/>
</dbReference>
<dbReference type="GO" id="GO:0008270">
    <property type="term" value="F:zinc ion binding"/>
    <property type="evidence" value="ECO:0007669"/>
    <property type="project" value="UniProtKB-KW"/>
</dbReference>
<protein>
    <submittedName>
        <fullName evidence="6">Uncharacterized protein</fullName>
    </submittedName>
</protein>
<evidence type="ECO:0000256" key="5">
    <source>
        <dbReference type="ARBA" id="ARBA00023242"/>
    </source>
</evidence>
<dbReference type="Proteomes" id="UP001153636">
    <property type="component" value="Chromosome 2"/>
</dbReference>
<keyword evidence="7" id="KW-1185">Reference proteome</keyword>
<dbReference type="OrthoDB" id="3062869at2759"/>
<keyword evidence="5" id="KW-0539">Nucleus</keyword>
<keyword evidence="4" id="KW-0862">Zinc</keyword>
<gene>
    <name evidence="6" type="ORF">PSYICH_LOCUS7106</name>
</gene>
<keyword evidence="2" id="KW-0479">Metal-binding</keyword>
<dbReference type="InterPro" id="IPR052035">
    <property type="entry name" value="ZnF_BED_domain_contain"/>
</dbReference>
<dbReference type="InterPro" id="IPR012337">
    <property type="entry name" value="RNaseH-like_sf"/>
</dbReference>
<dbReference type="SUPFAM" id="SSF53098">
    <property type="entry name" value="Ribonuclease H-like"/>
    <property type="match status" value="1"/>
</dbReference>
<evidence type="ECO:0000313" key="6">
    <source>
        <dbReference type="EMBL" id="CAH1106561.1"/>
    </source>
</evidence>
<dbReference type="PANTHER" id="PTHR46481">
    <property type="entry name" value="ZINC FINGER BED DOMAIN-CONTAINING PROTEIN 4"/>
    <property type="match status" value="1"/>
</dbReference>
<dbReference type="EMBL" id="OV651814">
    <property type="protein sequence ID" value="CAH1106561.1"/>
    <property type="molecule type" value="Genomic_DNA"/>
</dbReference>
<name>A0A9P0CRB7_9CUCU</name>
<organism evidence="6 7">
    <name type="scientific">Psylliodes chrysocephalus</name>
    <dbReference type="NCBI Taxonomy" id="3402493"/>
    <lineage>
        <taxon>Eukaryota</taxon>
        <taxon>Metazoa</taxon>
        <taxon>Ecdysozoa</taxon>
        <taxon>Arthropoda</taxon>
        <taxon>Hexapoda</taxon>
        <taxon>Insecta</taxon>
        <taxon>Pterygota</taxon>
        <taxon>Neoptera</taxon>
        <taxon>Endopterygota</taxon>
        <taxon>Coleoptera</taxon>
        <taxon>Polyphaga</taxon>
        <taxon>Cucujiformia</taxon>
        <taxon>Chrysomeloidea</taxon>
        <taxon>Chrysomelidae</taxon>
        <taxon>Galerucinae</taxon>
        <taxon>Alticini</taxon>
        <taxon>Psylliodes</taxon>
    </lineage>
</organism>
<reference evidence="6" key="1">
    <citation type="submission" date="2022-01" db="EMBL/GenBank/DDBJ databases">
        <authorList>
            <person name="King R."/>
        </authorList>
    </citation>
    <scope>NUCLEOTIDE SEQUENCE</scope>
</reference>